<feature type="transmembrane region" description="Helical" evidence="7">
    <location>
        <begin position="170"/>
        <end position="189"/>
    </location>
</feature>
<feature type="domain" description="Peptidase S54 rhomboid" evidence="8">
    <location>
        <begin position="52"/>
        <end position="188"/>
    </location>
</feature>
<keyword evidence="10" id="KW-1185">Reference proteome</keyword>
<comment type="similarity">
    <text evidence="2">Belongs to the peptidase S54 family.</text>
</comment>
<dbReference type="SUPFAM" id="SSF144091">
    <property type="entry name" value="Rhomboid-like"/>
    <property type="match status" value="1"/>
</dbReference>
<evidence type="ECO:0000259" key="8">
    <source>
        <dbReference type="Pfam" id="PF01694"/>
    </source>
</evidence>
<feature type="transmembrane region" description="Helical" evidence="7">
    <location>
        <begin position="93"/>
        <end position="112"/>
    </location>
</feature>
<reference evidence="9 10" key="1">
    <citation type="journal article" date="2015" name="Genome Announc.">
        <title>Expanding the biotechnology potential of lactobacilli through comparative genomics of 213 strains and associated genera.</title>
        <authorList>
            <person name="Sun Z."/>
            <person name="Harris H.M."/>
            <person name="McCann A."/>
            <person name="Guo C."/>
            <person name="Argimon S."/>
            <person name="Zhang W."/>
            <person name="Yang X."/>
            <person name="Jeffery I.B."/>
            <person name="Cooney J.C."/>
            <person name="Kagawa T.F."/>
            <person name="Liu W."/>
            <person name="Song Y."/>
            <person name="Salvetti E."/>
            <person name="Wrobel A."/>
            <person name="Rasinkangas P."/>
            <person name="Parkhill J."/>
            <person name="Rea M.C."/>
            <person name="O'Sullivan O."/>
            <person name="Ritari J."/>
            <person name="Douillard F.P."/>
            <person name="Paul Ross R."/>
            <person name="Yang R."/>
            <person name="Briner A.E."/>
            <person name="Felis G.E."/>
            <person name="de Vos W.M."/>
            <person name="Barrangou R."/>
            <person name="Klaenhammer T.R."/>
            <person name="Caufield P.W."/>
            <person name="Cui Y."/>
            <person name="Zhang H."/>
            <person name="O'Toole P.W."/>
        </authorList>
    </citation>
    <scope>NUCLEOTIDE SEQUENCE [LARGE SCALE GENOMIC DNA]</scope>
    <source>
        <strain evidence="9 10">DSM 15707</strain>
    </source>
</reference>
<dbReference type="Proteomes" id="UP000051697">
    <property type="component" value="Unassembled WGS sequence"/>
</dbReference>
<protein>
    <submittedName>
        <fullName evidence="9">Membrane-associated serine protease</fullName>
    </submittedName>
</protein>
<dbReference type="AlphaFoldDB" id="A0A0R1RHU5"/>
<dbReference type="OrthoDB" id="9813074at2"/>
<dbReference type="GO" id="GO:0004252">
    <property type="term" value="F:serine-type endopeptidase activity"/>
    <property type="evidence" value="ECO:0007669"/>
    <property type="project" value="InterPro"/>
</dbReference>
<gene>
    <name evidence="9" type="ORF">FC70_GL000519</name>
</gene>
<name>A0A0R1RHU5_9LACO</name>
<accession>A0A0R1RHU5</accession>
<keyword evidence="3 7" id="KW-0812">Transmembrane</keyword>
<dbReference type="PATRIC" id="fig|1423778.4.peg.545"/>
<keyword evidence="6 7" id="KW-0472">Membrane</keyword>
<evidence type="ECO:0000256" key="6">
    <source>
        <dbReference type="ARBA" id="ARBA00023136"/>
    </source>
</evidence>
<dbReference type="PANTHER" id="PTHR43731">
    <property type="entry name" value="RHOMBOID PROTEASE"/>
    <property type="match status" value="1"/>
</dbReference>
<dbReference type="KEGG" id="lol:LACOL_0777"/>
<evidence type="ECO:0000256" key="5">
    <source>
        <dbReference type="ARBA" id="ARBA00022989"/>
    </source>
</evidence>
<feature type="transmembrane region" description="Helical" evidence="7">
    <location>
        <begin position="118"/>
        <end position="134"/>
    </location>
</feature>
<dbReference type="Pfam" id="PF01694">
    <property type="entry name" value="Rhomboid"/>
    <property type="match status" value="1"/>
</dbReference>
<evidence type="ECO:0000256" key="3">
    <source>
        <dbReference type="ARBA" id="ARBA00022692"/>
    </source>
</evidence>
<dbReference type="InterPro" id="IPR050925">
    <property type="entry name" value="Rhomboid_protease_S54"/>
</dbReference>
<dbReference type="InterPro" id="IPR022764">
    <property type="entry name" value="Peptidase_S54_rhomboid_dom"/>
</dbReference>
<dbReference type="InterPro" id="IPR035952">
    <property type="entry name" value="Rhomboid-like_sf"/>
</dbReference>
<evidence type="ECO:0000256" key="1">
    <source>
        <dbReference type="ARBA" id="ARBA00004141"/>
    </source>
</evidence>
<keyword evidence="9" id="KW-0645">Protease</keyword>
<evidence type="ECO:0000256" key="2">
    <source>
        <dbReference type="ARBA" id="ARBA00009045"/>
    </source>
</evidence>
<dbReference type="PANTHER" id="PTHR43731:SF14">
    <property type="entry name" value="PRESENILIN-ASSOCIATED RHOMBOID-LIKE PROTEIN, MITOCHONDRIAL"/>
    <property type="match status" value="1"/>
</dbReference>
<dbReference type="GO" id="GO:0016020">
    <property type="term" value="C:membrane"/>
    <property type="evidence" value="ECO:0007669"/>
    <property type="project" value="UniProtKB-SubCell"/>
</dbReference>
<evidence type="ECO:0000313" key="10">
    <source>
        <dbReference type="Proteomes" id="UP000051697"/>
    </source>
</evidence>
<keyword evidence="5 7" id="KW-1133">Transmembrane helix</keyword>
<organism evidence="9 10">
    <name type="scientific">Paucilactobacillus oligofermentans DSM 15707 = LMG 22743</name>
    <dbReference type="NCBI Taxonomy" id="1423778"/>
    <lineage>
        <taxon>Bacteria</taxon>
        <taxon>Bacillati</taxon>
        <taxon>Bacillota</taxon>
        <taxon>Bacilli</taxon>
        <taxon>Lactobacillales</taxon>
        <taxon>Lactobacillaceae</taxon>
        <taxon>Paucilactobacillus</taxon>
    </lineage>
</organism>
<feature type="transmembrane region" description="Helical" evidence="7">
    <location>
        <begin position="201"/>
        <end position="219"/>
    </location>
</feature>
<comment type="caution">
    <text evidence="9">The sequence shown here is derived from an EMBL/GenBank/DDBJ whole genome shotgun (WGS) entry which is preliminary data.</text>
</comment>
<comment type="subcellular location">
    <subcellularLocation>
        <location evidence="1">Membrane</location>
        <topology evidence="1">Multi-pass membrane protein</topology>
    </subcellularLocation>
</comment>
<evidence type="ECO:0000256" key="7">
    <source>
        <dbReference type="SAM" id="Phobius"/>
    </source>
</evidence>
<feature type="transmembrane region" description="Helical" evidence="7">
    <location>
        <begin position="146"/>
        <end position="164"/>
    </location>
</feature>
<dbReference type="RefSeq" id="WP_057889499.1">
    <property type="nucleotide sequence ID" value="NZ_AZFE01000030.1"/>
</dbReference>
<feature type="transmembrane region" description="Helical" evidence="7">
    <location>
        <begin position="61"/>
        <end position="81"/>
    </location>
</feature>
<dbReference type="Gene3D" id="1.20.1540.10">
    <property type="entry name" value="Rhomboid-like"/>
    <property type="match status" value="1"/>
</dbReference>
<dbReference type="EMBL" id="AZFE01000030">
    <property type="protein sequence ID" value="KRL55934.1"/>
    <property type="molecule type" value="Genomic_DNA"/>
</dbReference>
<dbReference type="GO" id="GO:0006508">
    <property type="term" value="P:proteolysis"/>
    <property type="evidence" value="ECO:0007669"/>
    <property type="project" value="UniProtKB-KW"/>
</dbReference>
<evidence type="ECO:0000313" key="9">
    <source>
        <dbReference type="EMBL" id="KRL55934.1"/>
    </source>
</evidence>
<proteinExistence type="inferred from homology"/>
<feature type="transmembrane region" description="Helical" evidence="7">
    <location>
        <begin position="12"/>
        <end position="31"/>
    </location>
</feature>
<sequence>MIKDLKNQPFVTYIIVAINIIVFLMMTIAGGSSNTQVLLAFGAKYTPFIQQGDWWRLVTPMFIHIGLMHLVVNMVTVFYLGKIVESLFGHWRFTIVYLVSGVVGNIASFVLLPANISAGASTSIFGLFGAFMMLGESFKDNLYIRLMARQFLTFIVINLVFDIFLSGVDIYGHIGGLIGGFLIAYVVGAPKLGKNDLIKRFLSGIILCIAIALFLQIGMRGF</sequence>
<evidence type="ECO:0000256" key="4">
    <source>
        <dbReference type="ARBA" id="ARBA00022801"/>
    </source>
</evidence>
<keyword evidence="4" id="KW-0378">Hydrolase</keyword>
<dbReference type="STRING" id="1423778.FC70_GL000519"/>